<dbReference type="InterPro" id="IPR025711">
    <property type="entry name" value="PepSY"/>
</dbReference>
<comment type="caution">
    <text evidence="3">The sequence shown here is derived from an EMBL/GenBank/DDBJ whole genome shotgun (WGS) entry which is preliminary data.</text>
</comment>
<organism evidence="3 4">
    <name type="scientific">Neoroseomonas terrae</name>
    <dbReference type="NCBI Taxonomy" id="424799"/>
    <lineage>
        <taxon>Bacteria</taxon>
        <taxon>Pseudomonadati</taxon>
        <taxon>Pseudomonadota</taxon>
        <taxon>Alphaproteobacteria</taxon>
        <taxon>Acetobacterales</taxon>
        <taxon>Acetobacteraceae</taxon>
        <taxon>Neoroseomonas</taxon>
    </lineage>
</organism>
<keyword evidence="4" id="KW-1185">Reference proteome</keyword>
<dbReference type="Proteomes" id="UP000698752">
    <property type="component" value="Unassembled WGS sequence"/>
</dbReference>
<dbReference type="RefSeq" id="WP_211867188.1">
    <property type="nucleotide sequence ID" value="NZ_JAAEDI010000006.1"/>
</dbReference>
<dbReference type="EMBL" id="JAAEDI010000006">
    <property type="protein sequence ID" value="MBR0649316.1"/>
    <property type="molecule type" value="Genomic_DNA"/>
</dbReference>
<accession>A0ABS5EE75</accession>
<feature type="signal peptide" evidence="1">
    <location>
        <begin position="1"/>
        <end position="22"/>
    </location>
</feature>
<feature type="domain" description="PepSY" evidence="2">
    <location>
        <begin position="7"/>
        <end position="83"/>
    </location>
</feature>
<evidence type="ECO:0000259" key="2">
    <source>
        <dbReference type="Pfam" id="PF13670"/>
    </source>
</evidence>
<sequence>MTRVTLLATCLALPLLAGPAFADEGLCRTGITAEEAIRIARDAGVARVQEVDCDDGRWEVEGRDAQGRKIEVDVHARDGRVIEVDRERR</sequence>
<keyword evidence="1" id="KW-0732">Signal</keyword>
<evidence type="ECO:0000313" key="4">
    <source>
        <dbReference type="Proteomes" id="UP000698752"/>
    </source>
</evidence>
<protein>
    <submittedName>
        <fullName evidence="3">PepSY domain-containing protein</fullName>
    </submittedName>
</protein>
<proteinExistence type="predicted"/>
<name>A0ABS5EE75_9PROT</name>
<reference evidence="4" key="1">
    <citation type="journal article" date="2021" name="Syst. Appl. Microbiol.">
        <title>Roseomonas hellenica sp. nov., isolated from roots of wild-growing Alkanna tinctoria.</title>
        <authorList>
            <person name="Rat A."/>
            <person name="Naranjo H.D."/>
            <person name="Lebbe L."/>
            <person name="Cnockaert M."/>
            <person name="Krigas N."/>
            <person name="Grigoriadou K."/>
            <person name="Maloupa E."/>
            <person name="Willems A."/>
        </authorList>
    </citation>
    <scope>NUCLEOTIDE SEQUENCE [LARGE SCALE GENOMIC DNA]</scope>
    <source>
        <strain evidence="4">LMG 31159</strain>
    </source>
</reference>
<evidence type="ECO:0000256" key="1">
    <source>
        <dbReference type="SAM" id="SignalP"/>
    </source>
</evidence>
<evidence type="ECO:0000313" key="3">
    <source>
        <dbReference type="EMBL" id="MBR0649316.1"/>
    </source>
</evidence>
<dbReference type="Gene3D" id="3.10.450.40">
    <property type="match status" value="1"/>
</dbReference>
<gene>
    <name evidence="3" type="ORF">GXW78_06560</name>
</gene>
<feature type="chain" id="PRO_5047408599" evidence="1">
    <location>
        <begin position="23"/>
        <end position="89"/>
    </location>
</feature>
<dbReference type="Pfam" id="PF13670">
    <property type="entry name" value="PepSY_2"/>
    <property type="match status" value="1"/>
</dbReference>